<dbReference type="GO" id="GO:0016413">
    <property type="term" value="F:O-acetyltransferase activity"/>
    <property type="evidence" value="ECO:0007669"/>
    <property type="project" value="TreeGrafter"/>
</dbReference>
<dbReference type="Proteomes" id="UP000293162">
    <property type="component" value="Unassembled WGS sequence"/>
</dbReference>
<reference evidence="9 10" key="1">
    <citation type="submission" date="2019-02" db="EMBL/GenBank/DDBJ databases">
        <title>Bacterial novel species Emticicia sp. 17J42-9 isolated from soil.</title>
        <authorList>
            <person name="Jung H.-Y."/>
        </authorList>
    </citation>
    <scope>NUCLEOTIDE SEQUENCE [LARGE SCALE GENOMIC DNA]</scope>
    <source>
        <strain evidence="9 10">17J42-9</strain>
    </source>
</reference>
<dbReference type="AlphaFoldDB" id="A0A4V1ZDQ3"/>
<accession>A0A4V1ZDQ3</accession>
<gene>
    <name evidence="9" type="ORF">EWM59_03355</name>
</gene>
<evidence type="ECO:0000256" key="2">
    <source>
        <dbReference type="ARBA" id="ARBA00007400"/>
    </source>
</evidence>
<dbReference type="GO" id="GO:0009246">
    <property type="term" value="P:enterobacterial common antigen biosynthetic process"/>
    <property type="evidence" value="ECO:0007669"/>
    <property type="project" value="TreeGrafter"/>
</dbReference>
<dbReference type="PANTHER" id="PTHR40074:SF2">
    <property type="entry name" value="O-ACETYLTRANSFERASE WECH"/>
    <property type="match status" value="1"/>
</dbReference>
<dbReference type="OrthoDB" id="9810469at2"/>
<feature type="transmembrane region" description="Helical" evidence="7">
    <location>
        <begin position="164"/>
        <end position="181"/>
    </location>
</feature>
<evidence type="ECO:0000256" key="4">
    <source>
        <dbReference type="ARBA" id="ARBA00022692"/>
    </source>
</evidence>
<feature type="transmembrane region" description="Helical" evidence="7">
    <location>
        <begin position="221"/>
        <end position="241"/>
    </location>
</feature>
<comment type="similarity">
    <text evidence="2">Belongs to the acyltransferase 3 family.</text>
</comment>
<name>A0A4V1ZDQ3_9BACT</name>
<keyword evidence="6 7" id="KW-0472">Membrane</keyword>
<feature type="transmembrane region" description="Helical" evidence="7">
    <location>
        <begin position="42"/>
        <end position="65"/>
    </location>
</feature>
<protein>
    <recommendedName>
        <fullName evidence="8">Acyltransferase 3 domain-containing protein</fullName>
    </recommendedName>
</protein>
<evidence type="ECO:0000256" key="7">
    <source>
        <dbReference type="SAM" id="Phobius"/>
    </source>
</evidence>
<evidence type="ECO:0000256" key="5">
    <source>
        <dbReference type="ARBA" id="ARBA00022989"/>
    </source>
</evidence>
<dbReference type="EMBL" id="SEWF01000004">
    <property type="protein sequence ID" value="RYU96960.1"/>
    <property type="molecule type" value="Genomic_DNA"/>
</dbReference>
<feature type="transmembrane region" description="Helical" evidence="7">
    <location>
        <begin position="290"/>
        <end position="307"/>
    </location>
</feature>
<keyword evidence="10" id="KW-1185">Reference proteome</keyword>
<feature type="transmembrane region" description="Helical" evidence="7">
    <location>
        <begin position="126"/>
        <end position="144"/>
    </location>
</feature>
<feature type="transmembrane region" description="Helical" evidence="7">
    <location>
        <begin position="253"/>
        <end position="269"/>
    </location>
</feature>
<feature type="transmembrane region" description="Helical" evidence="7">
    <location>
        <begin position="193"/>
        <end position="209"/>
    </location>
</feature>
<proteinExistence type="inferred from homology"/>
<evidence type="ECO:0000256" key="1">
    <source>
        <dbReference type="ARBA" id="ARBA00004651"/>
    </source>
</evidence>
<evidence type="ECO:0000256" key="6">
    <source>
        <dbReference type="ARBA" id="ARBA00023136"/>
    </source>
</evidence>
<feature type="domain" description="Acyltransferase 3" evidence="8">
    <location>
        <begin position="4"/>
        <end position="335"/>
    </location>
</feature>
<keyword evidence="3" id="KW-1003">Cell membrane</keyword>
<evidence type="ECO:0000256" key="3">
    <source>
        <dbReference type="ARBA" id="ARBA00022475"/>
    </source>
</evidence>
<organism evidence="9 10">
    <name type="scientific">Emticicia agri</name>
    <dbReference type="NCBI Taxonomy" id="2492393"/>
    <lineage>
        <taxon>Bacteria</taxon>
        <taxon>Pseudomonadati</taxon>
        <taxon>Bacteroidota</taxon>
        <taxon>Cytophagia</taxon>
        <taxon>Cytophagales</taxon>
        <taxon>Leadbetterellaceae</taxon>
        <taxon>Emticicia</taxon>
    </lineage>
</organism>
<dbReference type="GO" id="GO:0005886">
    <property type="term" value="C:plasma membrane"/>
    <property type="evidence" value="ECO:0007669"/>
    <property type="project" value="UniProtKB-SubCell"/>
</dbReference>
<dbReference type="InterPro" id="IPR002656">
    <property type="entry name" value="Acyl_transf_3_dom"/>
</dbReference>
<evidence type="ECO:0000313" key="9">
    <source>
        <dbReference type="EMBL" id="RYU96960.1"/>
    </source>
</evidence>
<feature type="transmembrane region" description="Helical" evidence="7">
    <location>
        <begin position="313"/>
        <end position="335"/>
    </location>
</feature>
<comment type="subcellular location">
    <subcellularLocation>
        <location evidence="1">Cell membrane</location>
        <topology evidence="1">Multi-pass membrane protein</topology>
    </subcellularLocation>
</comment>
<keyword evidence="4 7" id="KW-0812">Transmembrane</keyword>
<feature type="transmembrane region" description="Helical" evidence="7">
    <location>
        <begin position="12"/>
        <end position="30"/>
    </location>
</feature>
<evidence type="ECO:0000313" key="10">
    <source>
        <dbReference type="Proteomes" id="UP000293162"/>
    </source>
</evidence>
<keyword evidence="5 7" id="KW-1133">Transmembrane helix</keyword>
<sequence>MKKYWVTNLRVLATISVILLHAAGFGSLHVKKIAYSDWWICHIINVFGRFAVPVFVMLSGYLLIGKYEELSTFLKKRFTRIFVPFLIWSLVYLIWSNFKGLANERTPWTVGDFVKKILAGGGGGAGHLWFVYMLLGIYAFTPVISRWIKGTENSPLPNTRRNEVWYFIALWVVGNVVYTLINKWFGFEIKFDIRYFTGFVGYFVLGYYLGNTGTKLSKSTLILLFLAFWGLTAYICYVVSWQAGKYVYDYTDYLSLPVMGMSVTIFLLFQKACDVDFMPKVMQELDITSYGVYLVHALILRILSREYRINFTWIHPLVGITTHFLITALISYLIVKIISKIPKVGSWIVG</sequence>
<comment type="caution">
    <text evidence="9">The sequence shown here is derived from an EMBL/GenBank/DDBJ whole genome shotgun (WGS) entry which is preliminary data.</text>
</comment>
<feature type="transmembrane region" description="Helical" evidence="7">
    <location>
        <begin position="77"/>
        <end position="95"/>
    </location>
</feature>
<evidence type="ECO:0000259" key="8">
    <source>
        <dbReference type="Pfam" id="PF01757"/>
    </source>
</evidence>
<dbReference type="PANTHER" id="PTHR40074">
    <property type="entry name" value="O-ACETYLTRANSFERASE WECH"/>
    <property type="match status" value="1"/>
</dbReference>
<dbReference type="RefSeq" id="WP_130019536.1">
    <property type="nucleotide sequence ID" value="NZ_SEWF01000004.1"/>
</dbReference>
<dbReference type="Pfam" id="PF01757">
    <property type="entry name" value="Acyl_transf_3"/>
    <property type="match status" value="1"/>
</dbReference>